<dbReference type="EMBL" id="BDQF01000086">
    <property type="protein sequence ID" value="GAW84056.1"/>
    <property type="molecule type" value="Genomic_DNA"/>
</dbReference>
<keyword evidence="1" id="KW-0812">Transmembrane</keyword>
<evidence type="ECO:0000256" key="1">
    <source>
        <dbReference type="SAM" id="Phobius"/>
    </source>
</evidence>
<accession>A0A1Y1JN82</accession>
<sequence length="187" mass="22378">MKINFVSFFEIQGDIKKEFNEKCAQTLLYLNEMQKIDSKNDQLKKAHCVYLYYILYDSYYKKGKNGSEIKKLFNELITLNNRTQDPQCTNYNDITITDDERSKLKVIHDMYTKLAKINCETNISGHNCDCAKKCADTYKTYIKKEIYWNYLKHQVVILEIINILFYIILTNFIVYNIIIRKYYLCNI</sequence>
<dbReference type="InterPro" id="IPR008780">
    <property type="entry name" value="Plasmodium_Vir"/>
</dbReference>
<dbReference type="RefSeq" id="XP_028546645.1">
    <property type="nucleotide sequence ID" value="XM_028690844.1"/>
</dbReference>
<dbReference type="Pfam" id="PF05795">
    <property type="entry name" value="Plasmodium_Vir"/>
    <property type="match status" value="1"/>
</dbReference>
<comment type="caution">
    <text evidence="2">The sequence shown here is derived from an EMBL/GenBank/DDBJ whole genome shotgun (WGS) entry which is preliminary data.</text>
</comment>
<dbReference type="OrthoDB" id="383056at2759"/>
<evidence type="ECO:0000313" key="3">
    <source>
        <dbReference type="Proteomes" id="UP000195521"/>
    </source>
</evidence>
<dbReference type="AlphaFoldDB" id="A0A1Y1JN82"/>
<reference evidence="3" key="1">
    <citation type="submission" date="2017-04" db="EMBL/GenBank/DDBJ databases">
        <title>Plasmodium gonderi genome.</title>
        <authorList>
            <person name="Arisue N."/>
            <person name="Honma H."/>
            <person name="Kawai S."/>
            <person name="Tougan T."/>
            <person name="Tanabe K."/>
            <person name="Horii T."/>
        </authorList>
    </citation>
    <scope>NUCLEOTIDE SEQUENCE [LARGE SCALE GENOMIC DNA]</scope>
    <source>
        <strain evidence="3">ATCC 30045</strain>
    </source>
</reference>
<feature type="transmembrane region" description="Helical" evidence="1">
    <location>
        <begin position="155"/>
        <end position="178"/>
    </location>
</feature>
<proteinExistence type="predicted"/>
<protein>
    <submittedName>
        <fullName evidence="2">Variable surface protein</fullName>
    </submittedName>
</protein>
<dbReference type="GeneID" id="39744864"/>
<dbReference type="Proteomes" id="UP000195521">
    <property type="component" value="Unassembled WGS sequence"/>
</dbReference>
<keyword evidence="3" id="KW-1185">Reference proteome</keyword>
<gene>
    <name evidence="2" type="ORF">PGO_000840</name>
</gene>
<organism evidence="2 3">
    <name type="scientific">Plasmodium gonderi</name>
    <dbReference type="NCBI Taxonomy" id="77519"/>
    <lineage>
        <taxon>Eukaryota</taxon>
        <taxon>Sar</taxon>
        <taxon>Alveolata</taxon>
        <taxon>Apicomplexa</taxon>
        <taxon>Aconoidasida</taxon>
        <taxon>Haemosporida</taxon>
        <taxon>Plasmodiidae</taxon>
        <taxon>Plasmodium</taxon>
        <taxon>Plasmodium (Plasmodium)</taxon>
    </lineage>
</organism>
<name>A0A1Y1JN82_PLAGO</name>
<evidence type="ECO:0000313" key="2">
    <source>
        <dbReference type="EMBL" id="GAW84056.1"/>
    </source>
</evidence>
<keyword evidence="1" id="KW-1133">Transmembrane helix</keyword>
<keyword evidence="1" id="KW-0472">Membrane</keyword>